<dbReference type="GO" id="GO:0016853">
    <property type="term" value="F:isomerase activity"/>
    <property type="evidence" value="ECO:0007669"/>
    <property type="project" value="UniProtKB-KW"/>
</dbReference>
<dbReference type="Pfam" id="PF04303">
    <property type="entry name" value="PrpF"/>
    <property type="match status" value="1"/>
</dbReference>
<gene>
    <name evidence="3" type="ORF">GPA26_20460</name>
</gene>
<comment type="similarity">
    <text evidence="1">Belongs to the PrpF family.</text>
</comment>
<dbReference type="Gene3D" id="3.10.310.10">
    <property type="entry name" value="Diaminopimelate Epimerase, Chain A, domain 1"/>
    <property type="match status" value="2"/>
</dbReference>
<evidence type="ECO:0000256" key="2">
    <source>
        <dbReference type="ARBA" id="ARBA00023235"/>
    </source>
</evidence>
<dbReference type="PANTHER" id="PTHR43709:SF3">
    <property type="entry name" value="ISOMERASE YBHH-RELATED"/>
    <property type="match status" value="1"/>
</dbReference>
<dbReference type="Proteomes" id="UP000652074">
    <property type="component" value="Unassembled WGS sequence"/>
</dbReference>
<evidence type="ECO:0000256" key="1">
    <source>
        <dbReference type="ARBA" id="ARBA00007673"/>
    </source>
</evidence>
<dbReference type="NCBIfam" id="NF033377">
    <property type="entry name" value="OMA_tautomer"/>
    <property type="match status" value="1"/>
</dbReference>
<proteinExistence type="inferred from homology"/>
<name>A0ABX1MST7_9RHOO</name>
<dbReference type="RefSeq" id="WP_169208177.1">
    <property type="nucleotide sequence ID" value="NZ_CP059560.1"/>
</dbReference>
<comment type="caution">
    <text evidence="3">The sequence shown here is derived from an EMBL/GenBank/DDBJ whole genome shotgun (WGS) entry which is preliminary data.</text>
</comment>
<keyword evidence="2 3" id="KW-0413">Isomerase</keyword>
<sequence length="359" mass="37836">MDHIPCVLMRGGSSKGLFFLAESLPDDTTARDRLLLAAMGSPDLRQIDGMGGGNDLSSKVVIVAPSRRPDVDVEYLFAQVSVARDLVDVLPNSGNMLAAVGPFALERGLVKASSPVTRVRILNINSGKQVEAIVQTPGGKVTYEGSFHLDGVPGTSAPVTLNFLDPAGTRTGRLLPTGNAQDVIDGLPVTCMDFAIPIVFVKAVSLGKTGHESKEELDSDTDFLQRLESLRVAAAALMRLEVSPDRGVPKIAMIAAPRNGGSIASRYFVPSSCHPVHAATGALALAAACHTPDTVAEELAEIDENTPYRIVIEHPSGQMACDLHIAPHAIHDVPVIDSASIVTSARPLLSGEVYVRTAT</sequence>
<dbReference type="InterPro" id="IPR047687">
    <property type="entry name" value="OMA_tautomer-like"/>
</dbReference>
<keyword evidence="4" id="KW-1185">Reference proteome</keyword>
<evidence type="ECO:0000313" key="4">
    <source>
        <dbReference type="Proteomes" id="UP000652074"/>
    </source>
</evidence>
<organism evidence="3 4">
    <name type="scientific">Aromatoleum petrolei</name>
    <dbReference type="NCBI Taxonomy" id="76116"/>
    <lineage>
        <taxon>Bacteria</taxon>
        <taxon>Pseudomonadati</taxon>
        <taxon>Pseudomonadota</taxon>
        <taxon>Betaproteobacteria</taxon>
        <taxon>Rhodocyclales</taxon>
        <taxon>Rhodocyclaceae</taxon>
        <taxon>Aromatoleum</taxon>
    </lineage>
</organism>
<dbReference type="SUPFAM" id="SSF54506">
    <property type="entry name" value="Diaminopimelate epimerase-like"/>
    <property type="match status" value="2"/>
</dbReference>
<reference evidence="3 4" key="1">
    <citation type="submission" date="2019-12" db="EMBL/GenBank/DDBJ databases">
        <title>Comparative genomics gives insights into the taxonomy of the Azoarcus-Aromatoleum group and reveals separate origins of nif in the plant-associated Azoarcus and non-plant-associated Aromatoleum sub-groups.</title>
        <authorList>
            <person name="Lafos M."/>
            <person name="Maluk M."/>
            <person name="Batista M."/>
            <person name="Junghare M."/>
            <person name="Carmona M."/>
            <person name="Faoro H."/>
            <person name="Cruz L.M."/>
            <person name="Battistoni F."/>
            <person name="De Souza E."/>
            <person name="Pedrosa F."/>
            <person name="Chen W.-M."/>
            <person name="Poole P.S."/>
            <person name="Dixon R.A."/>
            <person name="James E.K."/>
        </authorList>
    </citation>
    <scope>NUCLEOTIDE SEQUENCE [LARGE SCALE GENOMIC DNA]</scope>
    <source>
        <strain evidence="3 4">ToN1</strain>
    </source>
</reference>
<protein>
    <submittedName>
        <fullName evidence="3">4-oxalomesaconate tautomerase</fullName>
        <ecNumber evidence="3">5.3.2.8</ecNumber>
    </submittedName>
</protein>
<evidence type="ECO:0000313" key="3">
    <source>
        <dbReference type="EMBL" id="NMF90843.1"/>
    </source>
</evidence>
<dbReference type="EMBL" id="WTVR01000054">
    <property type="protein sequence ID" value="NMF90843.1"/>
    <property type="molecule type" value="Genomic_DNA"/>
</dbReference>
<dbReference type="InterPro" id="IPR007400">
    <property type="entry name" value="PrpF-like"/>
</dbReference>
<dbReference type="EC" id="5.3.2.8" evidence="3"/>
<dbReference type="PANTHER" id="PTHR43709">
    <property type="entry name" value="ACONITATE ISOMERASE-RELATED"/>
    <property type="match status" value="1"/>
</dbReference>
<accession>A0ABX1MST7</accession>